<evidence type="ECO:0000256" key="1">
    <source>
        <dbReference type="SAM" id="MobiDB-lite"/>
    </source>
</evidence>
<organism evidence="2 3">
    <name type="scientific">Streptomyces griseoluteus</name>
    <dbReference type="NCBI Taxonomy" id="29306"/>
    <lineage>
        <taxon>Bacteria</taxon>
        <taxon>Bacillati</taxon>
        <taxon>Actinomycetota</taxon>
        <taxon>Actinomycetes</taxon>
        <taxon>Kitasatosporales</taxon>
        <taxon>Streptomycetaceae</taxon>
        <taxon>Streptomyces</taxon>
    </lineage>
</organism>
<reference evidence="2 3" key="1">
    <citation type="submission" date="2019-04" db="EMBL/GenBank/DDBJ databases">
        <title>Streptomyces sp. nov. Bv016 isolated from bark of Buahinia variegata.</title>
        <authorList>
            <person name="Kanchanasin P."/>
            <person name="Tanasupawat S."/>
            <person name="Yuki M."/>
            <person name="Kudo T."/>
        </authorList>
    </citation>
    <scope>NUCLEOTIDE SEQUENCE [LARGE SCALE GENOMIC DNA]</scope>
    <source>
        <strain evidence="2 3">JCM 4765</strain>
    </source>
</reference>
<dbReference type="AlphaFoldDB" id="A0A4Z1DB03"/>
<dbReference type="Proteomes" id="UP000298513">
    <property type="component" value="Unassembled WGS sequence"/>
</dbReference>
<dbReference type="EMBL" id="SRRU01000008">
    <property type="protein sequence ID" value="TGN80111.1"/>
    <property type="molecule type" value="Genomic_DNA"/>
</dbReference>
<evidence type="ECO:0000313" key="3">
    <source>
        <dbReference type="Proteomes" id="UP000298513"/>
    </source>
</evidence>
<feature type="region of interest" description="Disordered" evidence="1">
    <location>
        <begin position="1"/>
        <end position="23"/>
    </location>
</feature>
<protein>
    <recommendedName>
        <fullName evidence="4">Transposase IS4-like domain-containing protein</fullName>
    </recommendedName>
</protein>
<name>A0A4Z1DB03_STRGP</name>
<proteinExistence type="predicted"/>
<evidence type="ECO:0000313" key="2">
    <source>
        <dbReference type="EMBL" id="TGN80111.1"/>
    </source>
</evidence>
<keyword evidence="3" id="KW-1185">Reference proteome</keyword>
<sequence length="80" mass="8869">MPPLLGRIPRVAGPGGRPCQRPDALLTDRGYDHHEYRRLVRALGITPVIAERGEDQSSGLDVFRWGVERTIASIFGTTSR</sequence>
<accession>A0A4Z1DB03</accession>
<comment type="caution">
    <text evidence="2">The sequence shown here is derived from an EMBL/GenBank/DDBJ whole genome shotgun (WGS) entry which is preliminary data.</text>
</comment>
<gene>
    <name evidence="2" type="ORF">E5082_22150</name>
</gene>
<evidence type="ECO:0008006" key="4">
    <source>
        <dbReference type="Google" id="ProtNLM"/>
    </source>
</evidence>